<evidence type="ECO:0000313" key="1">
    <source>
        <dbReference type="EMBL" id="AIQ92280.1"/>
    </source>
</evidence>
<dbReference type="KEGG" id="mor:MOC_4525"/>
<protein>
    <submittedName>
        <fullName evidence="1">Protein of unassigned function</fullName>
    </submittedName>
</protein>
<reference evidence="1 2" key="1">
    <citation type="journal article" date="2014" name="PLoS ONE">
        <title>Genome Information of Methylobacterium oryzae, a Plant-Probiotic Methylotroph in the Phyllosphere.</title>
        <authorList>
            <person name="Kwak M.J."/>
            <person name="Jeong H."/>
            <person name="Madhaiyan M."/>
            <person name="Lee Y."/>
            <person name="Sa T.M."/>
            <person name="Oh T.K."/>
            <person name="Kim J.F."/>
        </authorList>
    </citation>
    <scope>NUCLEOTIDE SEQUENCE [LARGE SCALE GENOMIC DNA]</scope>
    <source>
        <strain evidence="1 2">CBMB20</strain>
    </source>
</reference>
<dbReference type="EMBL" id="CP003811">
    <property type="protein sequence ID" value="AIQ92280.1"/>
    <property type="molecule type" value="Genomic_DNA"/>
</dbReference>
<dbReference type="HOGENOM" id="CLU_3170151_0_0_5"/>
<gene>
    <name evidence="1" type="ORF">MOC_4525</name>
</gene>
<name>A0A089P0I2_9HYPH</name>
<sequence length="47" mass="5122">MHGHSITLSDRDSFILSRLGCNRQARFCRSAASVAPGMSIACNTPER</sequence>
<dbReference type="AlphaFoldDB" id="A0A089P0I2"/>
<evidence type="ECO:0000313" key="2">
    <source>
        <dbReference type="Proteomes" id="UP000029492"/>
    </source>
</evidence>
<dbReference type="Proteomes" id="UP000029492">
    <property type="component" value="Chromosome"/>
</dbReference>
<accession>A0A089P0I2</accession>
<organism evidence="1 2">
    <name type="scientific">Methylobacterium oryzae CBMB20</name>
    <dbReference type="NCBI Taxonomy" id="693986"/>
    <lineage>
        <taxon>Bacteria</taxon>
        <taxon>Pseudomonadati</taxon>
        <taxon>Pseudomonadota</taxon>
        <taxon>Alphaproteobacteria</taxon>
        <taxon>Hyphomicrobiales</taxon>
        <taxon>Methylobacteriaceae</taxon>
        <taxon>Methylobacterium</taxon>
    </lineage>
</organism>
<keyword evidence="2" id="KW-1185">Reference proteome</keyword>
<proteinExistence type="predicted"/>